<sequence>GGDPGPNPVAPTAATQPRPSDNPTSTCGPSAASKIAGAMCAEFRGKNCSLPAPTAISAVPGHKLDVSAAFLPHNANRQNNSHPSPQQYKPAANCAGDPTKLMTAAALKGQNAAQRPFPPMTTDPAAKRGTSATGPTSQSPYAHLELRQPRIIQRGSRLQVLLDCIQFPALADTSLLMIKYGRLK</sequence>
<name>A0AAD1RZY2_PELCU</name>
<protein>
    <submittedName>
        <fullName evidence="2">Uncharacterized protein</fullName>
    </submittedName>
</protein>
<evidence type="ECO:0000313" key="3">
    <source>
        <dbReference type="Proteomes" id="UP001295444"/>
    </source>
</evidence>
<evidence type="ECO:0000256" key="1">
    <source>
        <dbReference type="SAM" id="MobiDB-lite"/>
    </source>
</evidence>
<keyword evidence="3" id="KW-1185">Reference proteome</keyword>
<feature type="compositionally biased region" description="Polar residues" evidence="1">
    <location>
        <begin position="130"/>
        <end position="140"/>
    </location>
</feature>
<dbReference type="AlphaFoldDB" id="A0AAD1RZY2"/>
<dbReference type="Proteomes" id="UP001295444">
    <property type="component" value="Chromosome 04"/>
</dbReference>
<accession>A0AAD1RZY2</accession>
<evidence type="ECO:0000313" key="2">
    <source>
        <dbReference type="EMBL" id="CAH2284850.1"/>
    </source>
</evidence>
<proteinExistence type="predicted"/>
<organism evidence="2 3">
    <name type="scientific">Pelobates cultripes</name>
    <name type="common">Western spadefoot toad</name>
    <dbReference type="NCBI Taxonomy" id="61616"/>
    <lineage>
        <taxon>Eukaryota</taxon>
        <taxon>Metazoa</taxon>
        <taxon>Chordata</taxon>
        <taxon>Craniata</taxon>
        <taxon>Vertebrata</taxon>
        <taxon>Euteleostomi</taxon>
        <taxon>Amphibia</taxon>
        <taxon>Batrachia</taxon>
        <taxon>Anura</taxon>
        <taxon>Pelobatoidea</taxon>
        <taxon>Pelobatidae</taxon>
        <taxon>Pelobates</taxon>
    </lineage>
</organism>
<feature type="compositionally biased region" description="Polar residues" evidence="1">
    <location>
        <begin position="13"/>
        <end position="28"/>
    </location>
</feature>
<feature type="region of interest" description="Disordered" evidence="1">
    <location>
        <begin position="111"/>
        <end position="140"/>
    </location>
</feature>
<feature type="region of interest" description="Disordered" evidence="1">
    <location>
        <begin position="1"/>
        <end position="29"/>
    </location>
</feature>
<feature type="non-terminal residue" evidence="2">
    <location>
        <position position="1"/>
    </location>
</feature>
<dbReference type="EMBL" id="OW240915">
    <property type="protein sequence ID" value="CAH2284850.1"/>
    <property type="molecule type" value="Genomic_DNA"/>
</dbReference>
<reference evidence="2" key="1">
    <citation type="submission" date="2022-03" db="EMBL/GenBank/DDBJ databases">
        <authorList>
            <person name="Alioto T."/>
            <person name="Alioto T."/>
            <person name="Gomez Garrido J."/>
        </authorList>
    </citation>
    <scope>NUCLEOTIDE SEQUENCE</scope>
</reference>
<gene>
    <name evidence="2" type="ORF">PECUL_23A039418</name>
</gene>